<dbReference type="Gene3D" id="4.10.60.10">
    <property type="entry name" value="Zinc finger, CCHC-type"/>
    <property type="match status" value="1"/>
</dbReference>
<evidence type="ECO:0000256" key="1">
    <source>
        <dbReference type="SAM" id="MobiDB-lite"/>
    </source>
</evidence>
<dbReference type="InterPro" id="IPR036875">
    <property type="entry name" value="Znf_CCHC_sf"/>
</dbReference>
<feature type="compositionally biased region" description="Low complexity" evidence="1">
    <location>
        <begin position="356"/>
        <end position="373"/>
    </location>
</feature>
<reference evidence="2" key="1">
    <citation type="journal article" date="2016" name="Sci. Rep.">
        <title>Molecular characterization of firefly nuptial gifts: a multi-omics approach sheds light on postcopulatory sexual selection.</title>
        <authorList>
            <person name="Al-Wathiqui N."/>
            <person name="Fallon T.R."/>
            <person name="South A."/>
            <person name="Weng J.K."/>
            <person name="Lewis S.M."/>
        </authorList>
    </citation>
    <scope>NUCLEOTIDE SEQUENCE</scope>
</reference>
<dbReference type="EMBL" id="GEZM01087957">
    <property type="protein sequence ID" value="JAV58370.1"/>
    <property type="molecule type" value="Transcribed_RNA"/>
</dbReference>
<accession>A0A1Y1KDT0</accession>
<dbReference type="SUPFAM" id="SSF57756">
    <property type="entry name" value="Retrovirus zinc finger-like domains"/>
    <property type="match status" value="1"/>
</dbReference>
<name>A0A1Y1KDT0_PHOPY</name>
<organism evidence="2">
    <name type="scientific">Photinus pyralis</name>
    <name type="common">Common eastern firefly</name>
    <name type="synonym">Lampyris pyralis</name>
    <dbReference type="NCBI Taxonomy" id="7054"/>
    <lineage>
        <taxon>Eukaryota</taxon>
        <taxon>Metazoa</taxon>
        <taxon>Ecdysozoa</taxon>
        <taxon>Arthropoda</taxon>
        <taxon>Hexapoda</taxon>
        <taxon>Insecta</taxon>
        <taxon>Pterygota</taxon>
        <taxon>Neoptera</taxon>
        <taxon>Endopterygota</taxon>
        <taxon>Coleoptera</taxon>
        <taxon>Polyphaga</taxon>
        <taxon>Elateriformia</taxon>
        <taxon>Elateroidea</taxon>
        <taxon>Lampyridae</taxon>
        <taxon>Lampyrinae</taxon>
        <taxon>Photinus</taxon>
    </lineage>
</organism>
<feature type="compositionally biased region" description="Polar residues" evidence="1">
    <location>
        <begin position="340"/>
        <end position="355"/>
    </location>
</feature>
<dbReference type="PANTHER" id="PTHR33223">
    <property type="entry name" value="CCHC-TYPE DOMAIN-CONTAINING PROTEIN"/>
    <property type="match status" value="1"/>
</dbReference>
<feature type="region of interest" description="Disordered" evidence="1">
    <location>
        <begin position="1"/>
        <end position="20"/>
    </location>
</feature>
<dbReference type="GO" id="GO:0003676">
    <property type="term" value="F:nucleic acid binding"/>
    <property type="evidence" value="ECO:0007669"/>
    <property type="project" value="InterPro"/>
</dbReference>
<dbReference type="AlphaFoldDB" id="A0A1Y1KDT0"/>
<dbReference type="PANTHER" id="PTHR33223:SF6">
    <property type="entry name" value="CCHC-TYPE DOMAIN-CONTAINING PROTEIN"/>
    <property type="match status" value="1"/>
</dbReference>
<dbReference type="GO" id="GO:0008270">
    <property type="term" value="F:zinc ion binding"/>
    <property type="evidence" value="ECO:0007669"/>
    <property type="project" value="InterPro"/>
</dbReference>
<evidence type="ECO:0008006" key="3">
    <source>
        <dbReference type="Google" id="ProtNLM"/>
    </source>
</evidence>
<protein>
    <recommendedName>
        <fullName evidence="3">CCHC-type domain-containing protein</fullName>
    </recommendedName>
</protein>
<feature type="region of interest" description="Disordered" evidence="1">
    <location>
        <begin position="340"/>
        <end position="373"/>
    </location>
</feature>
<evidence type="ECO:0000313" key="2">
    <source>
        <dbReference type="EMBL" id="JAV58370.1"/>
    </source>
</evidence>
<sequence>MPVNTRHTKYEETQHQPPSIMTNEQTTNISVSQISKIVPTFNGDKSKTHEFIDKGDRAFKLLKTAEDKQLLLELVIGKLDGIANDLTRNREINDWDALKKHLLNLFTDKRTQADWLIELNNCKQNNYEDVLRYSQRIESIYVKLLNTVDKTKDSKTVYEEIYKNQALSVFLNGLKRDLSILVKAQNHKNLEDAIACALNEERELNSKYTNNLSTKFQNNNLRNSNYQLQNNYNGQQNSVRRDYSSHKNFNAIHQYPPNYSHSHMNSPNHQNHFRQNHPNQNKFQSRSNFNNFRPNFNQTLCPPRPTQFNSINSQLNSKFCNYCKKMGHLINECRKRAYKNNGNNNPTTRSTLNLQGASTSTATSGSANATSQI</sequence>
<proteinExistence type="predicted"/>